<gene>
    <name evidence="1" type="ORF">G2W53_033228</name>
</gene>
<dbReference type="Proteomes" id="UP000634136">
    <property type="component" value="Unassembled WGS sequence"/>
</dbReference>
<name>A0A834T1U5_9FABA</name>
<keyword evidence="2" id="KW-1185">Reference proteome</keyword>
<comment type="caution">
    <text evidence="1">The sequence shown here is derived from an EMBL/GenBank/DDBJ whole genome shotgun (WGS) entry which is preliminary data.</text>
</comment>
<protein>
    <submittedName>
        <fullName evidence="1">Uncharacterized protein</fullName>
    </submittedName>
</protein>
<sequence length="40" mass="4422">MESVLSTYHHHCRSGSLNLRFCSAFVDSSPPGKHFGKGED</sequence>
<organism evidence="1 2">
    <name type="scientific">Senna tora</name>
    <dbReference type="NCBI Taxonomy" id="362788"/>
    <lineage>
        <taxon>Eukaryota</taxon>
        <taxon>Viridiplantae</taxon>
        <taxon>Streptophyta</taxon>
        <taxon>Embryophyta</taxon>
        <taxon>Tracheophyta</taxon>
        <taxon>Spermatophyta</taxon>
        <taxon>Magnoliopsida</taxon>
        <taxon>eudicotyledons</taxon>
        <taxon>Gunneridae</taxon>
        <taxon>Pentapetalae</taxon>
        <taxon>rosids</taxon>
        <taxon>fabids</taxon>
        <taxon>Fabales</taxon>
        <taxon>Fabaceae</taxon>
        <taxon>Caesalpinioideae</taxon>
        <taxon>Cassia clade</taxon>
        <taxon>Senna</taxon>
    </lineage>
</organism>
<evidence type="ECO:0000313" key="2">
    <source>
        <dbReference type="Proteomes" id="UP000634136"/>
    </source>
</evidence>
<evidence type="ECO:0000313" key="1">
    <source>
        <dbReference type="EMBL" id="KAF7812252.1"/>
    </source>
</evidence>
<proteinExistence type="predicted"/>
<dbReference type="AlphaFoldDB" id="A0A834T1U5"/>
<dbReference type="EMBL" id="JAAIUW010000010">
    <property type="protein sequence ID" value="KAF7812252.1"/>
    <property type="molecule type" value="Genomic_DNA"/>
</dbReference>
<reference evidence="1" key="1">
    <citation type="submission" date="2020-09" db="EMBL/GenBank/DDBJ databases">
        <title>Genome-Enabled Discovery of Anthraquinone Biosynthesis in Senna tora.</title>
        <authorList>
            <person name="Kang S.-H."/>
            <person name="Pandey R.P."/>
            <person name="Lee C.-M."/>
            <person name="Sim J.-S."/>
            <person name="Jeong J.-T."/>
            <person name="Choi B.-S."/>
            <person name="Jung M."/>
            <person name="Ginzburg D."/>
            <person name="Zhao K."/>
            <person name="Won S.Y."/>
            <person name="Oh T.-J."/>
            <person name="Yu Y."/>
            <person name="Kim N.-H."/>
            <person name="Lee O.R."/>
            <person name="Lee T.-H."/>
            <person name="Bashyal P."/>
            <person name="Kim T.-S."/>
            <person name="Lee W.-H."/>
            <person name="Kawkins C."/>
            <person name="Kim C.-K."/>
            <person name="Kim J.S."/>
            <person name="Ahn B.O."/>
            <person name="Rhee S.Y."/>
            <person name="Sohng J.K."/>
        </authorList>
    </citation>
    <scope>NUCLEOTIDE SEQUENCE</scope>
    <source>
        <tissue evidence="1">Leaf</tissue>
    </source>
</reference>
<accession>A0A834T1U5</accession>